<dbReference type="EMBL" id="WJPP01000001">
    <property type="protein sequence ID" value="MRH77103.1"/>
    <property type="molecule type" value="Genomic_DNA"/>
</dbReference>
<sequence>MKGFAWIFLVLIALPQWVNAHPHGWIDIRVNVVLDDKGQLVALEQRWKMDPFYSLALLEELNRLGATGKTEALDLMADEIQQNLTADQYNTQAEINGQRLEFGTVKTYELVDIDQHIVFAFTLPIEQPTPMQGATLQYQIFEPTYFLEMLHEADRNQPIPDALTVQGPLQCQTRIVAADPDPELVMEAAELGIDEQGEYGLGRYFADTGEVVCQ</sequence>
<dbReference type="AlphaFoldDB" id="A0A6N7QNZ1"/>
<accession>A0A6N7QNZ1</accession>
<protein>
    <submittedName>
        <fullName evidence="1">DUF1007 family protein</fullName>
    </submittedName>
</protein>
<proteinExistence type="predicted"/>
<dbReference type="InterPro" id="IPR010412">
    <property type="entry name" value="DUF1007"/>
</dbReference>
<dbReference type="Proteomes" id="UP000433788">
    <property type="component" value="Unassembled WGS sequence"/>
</dbReference>
<organism evidence="1 2">
    <name type="scientific">Spiribacter salilacus</name>
    <dbReference type="NCBI Taxonomy" id="2664894"/>
    <lineage>
        <taxon>Bacteria</taxon>
        <taxon>Pseudomonadati</taxon>
        <taxon>Pseudomonadota</taxon>
        <taxon>Gammaproteobacteria</taxon>
        <taxon>Chromatiales</taxon>
        <taxon>Ectothiorhodospiraceae</taxon>
        <taxon>Spiribacter</taxon>
    </lineage>
</organism>
<dbReference type="Pfam" id="PF06226">
    <property type="entry name" value="DUF1007"/>
    <property type="match status" value="1"/>
</dbReference>
<evidence type="ECO:0000313" key="2">
    <source>
        <dbReference type="Proteomes" id="UP000433788"/>
    </source>
</evidence>
<keyword evidence="2" id="KW-1185">Reference proteome</keyword>
<dbReference type="RefSeq" id="WP_153718184.1">
    <property type="nucleotide sequence ID" value="NZ_WJPP01000001.1"/>
</dbReference>
<evidence type="ECO:0000313" key="1">
    <source>
        <dbReference type="EMBL" id="MRH77103.1"/>
    </source>
</evidence>
<gene>
    <name evidence="1" type="ORF">GH984_00045</name>
</gene>
<comment type="caution">
    <text evidence="1">The sequence shown here is derived from an EMBL/GenBank/DDBJ whole genome shotgun (WGS) entry which is preliminary data.</text>
</comment>
<reference evidence="1 2" key="1">
    <citation type="submission" date="2019-11" db="EMBL/GenBank/DDBJ databases">
        <authorList>
            <person name="Zhang X.Y."/>
        </authorList>
    </citation>
    <scope>NUCLEOTIDE SEQUENCE [LARGE SCALE GENOMIC DNA]</scope>
    <source>
        <strain evidence="1 2">C176</strain>
    </source>
</reference>
<name>A0A6N7QNZ1_9GAMM</name>